<evidence type="ECO:0000313" key="14">
    <source>
        <dbReference type="Proteomes" id="UP000199233"/>
    </source>
</evidence>
<keyword evidence="5" id="KW-0406">Ion transport</keyword>
<evidence type="ECO:0000256" key="2">
    <source>
        <dbReference type="ARBA" id="ARBA00022448"/>
    </source>
</evidence>
<dbReference type="InterPro" id="IPR046342">
    <property type="entry name" value="CBS_dom_sf"/>
</dbReference>
<dbReference type="GO" id="GO:0034707">
    <property type="term" value="C:chloride channel complex"/>
    <property type="evidence" value="ECO:0007669"/>
    <property type="project" value="UniProtKB-KW"/>
</dbReference>
<dbReference type="PRINTS" id="PR00762">
    <property type="entry name" value="CLCHANNEL"/>
</dbReference>
<feature type="domain" description="CBS" evidence="12">
    <location>
        <begin position="458"/>
        <end position="516"/>
    </location>
</feature>
<reference evidence="14" key="1">
    <citation type="submission" date="2016-10" db="EMBL/GenBank/DDBJ databases">
        <authorList>
            <person name="Varghese N."/>
            <person name="Submissions S."/>
        </authorList>
    </citation>
    <scope>NUCLEOTIDE SEQUENCE [LARGE SCALE GENOMIC DNA]</scope>
    <source>
        <strain evidence="14">DSM 25927</strain>
    </source>
</reference>
<dbReference type="GO" id="GO:0005254">
    <property type="term" value="F:chloride channel activity"/>
    <property type="evidence" value="ECO:0007669"/>
    <property type="project" value="UniProtKB-KW"/>
</dbReference>
<keyword evidence="4 11" id="KW-1133">Transmembrane helix</keyword>
<feature type="transmembrane region" description="Helical" evidence="11">
    <location>
        <begin position="72"/>
        <end position="92"/>
    </location>
</feature>
<proteinExistence type="predicted"/>
<dbReference type="CDD" id="cd02205">
    <property type="entry name" value="CBS_pair_SF"/>
    <property type="match status" value="1"/>
</dbReference>
<feature type="transmembrane region" description="Helical" evidence="11">
    <location>
        <begin position="315"/>
        <end position="334"/>
    </location>
</feature>
<dbReference type="PROSITE" id="PS51371">
    <property type="entry name" value="CBS"/>
    <property type="match status" value="2"/>
</dbReference>
<keyword evidence="3 11" id="KW-0812">Transmembrane</keyword>
<dbReference type="InterPro" id="IPR000644">
    <property type="entry name" value="CBS_dom"/>
</dbReference>
<feature type="transmembrane region" description="Helical" evidence="11">
    <location>
        <begin position="24"/>
        <end position="49"/>
    </location>
</feature>
<evidence type="ECO:0000256" key="7">
    <source>
        <dbReference type="ARBA" id="ARBA00023173"/>
    </source>
</evidence>
<name>A0A1H9HVQ9_9GAMM</name>
<dbReference type="Gene3D" id="3.10.580.10">
    <property type="entry name" value="CBS-domain"/>
    <property type="match status" value="1"/>
</dbReference>
<feature type="domain" description="CBS" evidence="12">
    <location>
        <begin position="523"/>
        <end position="581"/>
    </location>
</feature>
<comment type="subcellular location">
    <subcellularLocation>
        <location evidence="1">Membrane</location>
        <topology evidence="1">Multi-pass membrane protein</topology>
    </subcellularLocation>
</comment>
<accession>A0A1H9HVQ9</accession>
<sequence>MLLNGEPPRSAFAPIWRRLRSGALWVAVALALPIGVLAALLTSAFRLGIEALDSALLGSQADITVHFAALPWYWRLLLPTLGALLAGALLSWERRLRREPGERDYMEAIAEGDGRVPLRSSLLRATSSLATIVSGGSIGREGAMVQLAALSGSLSGRRWADSSTLRLCTACGAAAGLASVYHTPLAGAMFVAEVVLGSITVERLIPLFAAAVTATLTVHALGSEAAPFALAQGGAQLGGGGLALLLVVGLAAGLLGPPFLALLDRARRVFLRVPAPLVLRMALGALLMGAITLLVPEVAGNGYEPIRAILHEAPLSVPVGWLLLAKIAATLLIAGSGAIGGIFTPALFIGAALGSLIAGAAAALPVPGLSADTVLLALVGMGAFMTAVSHAPLMSILMVFEMTMDASLLLPLMCGCVLAYTVSGLFRRRNSLYAVLDRRQLKASEIRAYEATPLAQLVRPPSKTLAPDATLAEAHELFGLARRRYLHVIDAQGRFVGALSVHRLHEVLYRSPSSASAPVKDYLESDFLILPAHLTLAQAWDALTHLPVDWLPVVDDLQHRHVLGVISKREILARVTELRRER</sequence>
<keyword evidence="8" id="KW-0868">Chloride</keyword>
<evidence type="ECO:0000256" key="9">
    <source>
        <dbReference type="ARBA" id="ARBA00023303"/>
    </source>
</evidence>
<dbReference type="Pfam" id="PF00571">
    <property type="entry name" value="CBS"/>
    <property type="match status" value="2"/>
</dbReference>
<keyword evidence="2" id="KW-0813">Transport</keyword>
<dbReference type="Pfam" id="PF00654">
    <property type="entry name" value="Voltage_CLC"/>
    <property type="match status" value="1"/>
</dbReference>
<feature type="transmembrane region" description="Helical" evidence="11">
    <location>
        <begin position="407"/>
        <end position="426"/>
    </location>
</feature>
<dbReference type="Gene3D" id="1.10.3080.10">
    <property type="entry name" value="Clc chloride channel"/>
    <property type="match status" value="1"/>
</dbReference>
<dbReference type="InterPro" id="IPR050368">
    <property type="entry name" value="ClC-type_chloride_channel"/>
</dbReference>
<gene>
    <name evidence="13" type="ORF">SAMN04488038_10949</name>
</gene>
<dbReference type="CDD" id="cd00400">
    <property type="entry name" value="Voltage_gated_ClC"/>
    <property type="match status" value="1"/>
</dbReference>
<keyword evidence="9" id="KW-0407">Ion channel</keyword>
<dbReference type="PANTHER" id="PTHR43427">
    <property type="entry name" value="CHLORIDE CHANNEL PROTEIN CLC-E"/>
    <property type="match status" value="1"/>
</dbReference>
<dbReference type="EMBL" id="FOFS01000009">
    <property type="protein sequence ID" value="SEQ66335.1"/>
    <property type="molecule type" value="Genomic_DNA"/>
</dbReference>
<dbReference type="GO" id="GO:0005886">
    <property type="term" value="C:plasma membrane"/>
    <property type="evidence" value="ECO:0007669"/>
    <property type="project" value="TreeGrafter"/>
</dbReference>
<protein>
    <submittedName>
        <fullName evidence="13">Chloride channel protein, CIC family</fullName>
    </submittedName>
</protein>
<evidence type="ECO:0000256" key="11">
    <source>
        <dbReference type="SAM" id="Phobius"/>
    </source>
</evidence>
<evidence type="ECO:0000256" key="8">
    <source>
        <dbReference type="ARBA" id="ARBA00023214"/>
    </source>
</evidence>
<feature type="transmembrane region" description="Helical" evidence="11">
    <location>
        <begin position="242"/>
        <end position="263"/>
    </location>
</feature>
<feature type="transmembrane region" description="Helical" evidence="11">
    <location>
        <begin position="374"/>
        <end position="400"/>
    </location>
</feature>
<evidence type="ECO:0000256" key="1">
    <source>
        <dbReference type="ARBA" id="ARBA00004141"/>
    </source>
</evidence>
<evidence type="ECO:0000313" key="13">
    <source>
        <dbReference type="EMBL" id="SEQ66335.1"/>
    </source>
</evidence>
<dbReference type="OrthoDB" id="9767361at2"/>
<keyword evidence="6 11" id="KW-0472">Membrane</keyword>
<evidence type="ECO:0000256" key="6">
    <source>
        <dbReference type="ARBA" id="ARBA00023136"/>
    </source>
</evidence>
<feature type="transmembrane region" description="Helical" evidence="11">
    <location>
        <begin position="346"/>
        <end position="368"/>
    </location>
</feature>
<keyword evidence="10" id="KW-0129">CBS domain</keyword>
<organism evidence="13 14">
    <name type="scientific">Solimonas aquatica</name>
    <dbReference type="NCBI Taxonomy" id="489703"/>
    <lineage>
        <taxon>Bacteria</taxon>
        <taxon>Pseudomonadati</taxon>
        <taxon>Pseudomonadota</taxon>
        <taxon>Gammaproteobacteria</taxon>
        <taxon>Nevskiales</taxon>
        <taxon>Nevskiaceae</taxon>
        <taxon>Solimonas</taxon>
    </lineage>
</organism>
<keyword evidence="14" id="KW-1185">Reference proteome</keyword>
<dbReference type="Proteomes" id="UP000199233">
    <property type="component" value="Unassembled WGS sequence"/>
</dbReference>
<keyword evidence="7" id="KW-0869">Chloride channel</keyword>
<dbReference type="STRING" id="489703.SAMN04488038_10949"/>
<dbReference type="InterPro" id="IPR014743">
    <property type="entry name" value="Cl-channel_core"/>
</dbReference>
<feature type="transmembrane region" description="Helical" evidence="11">
    <location>
        <begin position="275"/>
        <end position="295"/>
    </location>
</feature>
<dbReference type="SMART" id="SM00116">
    <property type="entry name" value="CBS"/>
    <property type="match status" value="2"/>
</dbReference>
<evidence type="ECO:0000256" key="3">
    <source>
        <dbReference type="ARBA" id="ARBA00022692"/>
    </source>
</evidence>
<feature type="transmembrane region" description="Helical" evidence="11">
    <location>
        <begin position="204"/>
        <end position="222"/>
    </location>
</feature>
<evidence type="ECO:0000256" key="10">
    <source>
        <dbReference type="PROSITE-ProRule" id="PRU00703"/>
    </source>
</evidence>
<dbReference type="SUPFAM" id="SSF54631">
    <property type="entry name" value="CBS-domain pair"/>
    <property type="match status" value="1"/>
</dbReference>
<dbReference type="AlphaFoldDB" id="A0A1H9HVQ9"/>
<evidence type="ECO:0000256" key="5">
    <source>
        <dbReference type="ARBA" id="ARBA00023065"/>
    </source>
</evidence>
<dbReference type="InterPro" id="IPR001807">
    <property type="entry name" value="ClC"/>
</dbReference>
<evidence type="ECO:0000256" key="4">
    <source>
        <dbReference type="ARBA" id="ARBA00022989"/>
    </source>
</evidence>
<evidence type="ECO:0000259" key="12">
    <source>
        <dbReference type="PROSITE" id="PS51371"/>
    </source>
</evidence>
<dbReference type="SUPFAM" id="SSF81340">
    <property type="entry name" value="Clc chloride channel"/>
    <property type="match status" value="1"/>
</dbReference>
<dbReference type="PANTHER" id="PTHR43427:SF6">
    <property type="entry name" value="CHLORIDE CHANNEL PROTEIN CLC-E"/>
    <property type="match status" value="1"/>
</dbReference>
<dbReference type="NCBIfam" id="NF002505">
    <property type="entry name" value="PRK01862.1"/>
    <property type="match status" value="1"/>
</dbReference>